<reference evidence="1 2" key="1">
    <citation type="journal article" date="2015" name="Int. J. Syst. Evol. Microbiol.">
        <title>Tumebacillus algifaecis sp. nov., isolated from decomposing algal scum.</title>
        <authorList>
            <person name="Wu Y.F."/>
            <person name="Zhang B."/>
            <person name="Xing P."/>
            <person name="Wu Q.L."/>
            <person name="Liu S.J."/>
        </authorList>
    </citation>
    <scope>NUCLEOTIDE SEQUENCE [LARGE SCALE GENOMIC DNA]</scope>
    <source>
        <strain evidence="1 2">THMBR28</strain>
    </source>
</reference>
<dbReference type="KEGG" id="tab:CIG75_19155"/>
<name>A0A223D5I3_9BACL</name>
<evidence type="ECO:0000313" key="1">
    <source>
        <dbReference type="EMBL" id="ASS76852.1"/>
    </source>
</evidence>
<protein>
    <submittedName>
        <fullName evidence="1">Uncharacterized protein</fullName>
    </submittedName>
</protein>
<accession>A0A223D5I3</accession>
<dbReference type="EMBL" id="CP022657">
    <property type="protein sequence ID" value="ASS76852.1"/>
    <property type="molecule type" value="Genomic_DNA"/>
</dbReference>
<dbReference type="AlphaFoldDB" id="A0A223D5I3"/>
<gene>
    <name evidence="1" type="ORF">CIG75_19155</name>
</gene>
<keyword evidence="2" id="KW-1185">Reference proteome</keyword>
<dbReference type="Proteomes" id="UP000214688">
    <property type="component" value="Chromosome"/>
</dbReference>
<sequence length="82" mass="9514">MNIFQEVELKQTAIAVIRATTTLKNSMTKLESQLRAIGFDVEHIRNFDGPTTQIEYGEIKTWSDFKVSLEQFEKDFGKRKSE</sequence>
<proteinExistence type="predicted"/>
<dbReference type="RefSeq" id="WP_094238079.1">
    <property type="nucleotide sequence ID" value="NZ_CP022657.1"/>
</dbReference>
<organism evidence="1 2">
    <name type="scientific">Tumebacillus algifaecis</name>
    <dbReference type="NCBI Taxonomy" id="1214604"/>
    <lineage>
        <taxon>Bacteria</taxon>
        <taxon>Bacillati</taxon>
        <taxon>Bacillota</taxon>
        <taxon>Bacilli</taxon>
        <taxon>Bacillales</taxon>
        <taxon>Alicyclobacillaceae</taxon>
        <taxon>Tumebacillus</taxon>
    </lineage>
</organism>
<evidence type="ECO:0000313" key="2">
    <source>
        <dbReference type="Proteomes" id="UP000214688"/>
    </source>
</evidence>